<keyword evidence="5 11" id="KW-1133">Transmembrane helix</keyword>
<evidence type="ECO:0000256" key="1">
    <source>
        <dbReference type="ARBA" id="ARBA00004251"/>
    </source>
</evidence>
<dbReference type="Pfam" id="PF07686">
    <property type="entry name" value="V-set"/>
    <property type="match status" value="1"/>
</dbReference>
<dbReference type="GO" id="GO:0031295">
    <property type="term" value="P:T cell costimulation"/>
    <property type="evidence" value="ECO:0007669"/>
    <property type="project" value="TreeGrafter"/>
</dbReference>
<dbReference type="PROSITE" id="PS50835">
    <property type="entry name" value="IG_LIKE"/>
    <property type="match status" value="1"/>
</dbReference>
<keyword evidence="2" id="KW-1003">Cell membrane</keyword>
<keyword evidence="7" id="KW-1015">Disulfide bond</keyword>
<dbReference type="GO" id="GO:0007166">
    <property type="term" value="P:cell surface receptor signaling pathway"/>
    <property type="evidence" value="ECO:0007669"/>
    <property type="project" value="TreeGrafter"/>
</dbReference>
<evidence type="ECO:0000313" key="13">
    <source>
        <dbReference type="Ensembl" id="ENSPKIP00000023314.1"/>
    </source>
</evidence>
<dbReference type="InterPro" id="IPR036179">
    <property type="entry name" value="Ig-like_dom_sf"/>
</dbReference>
<dbReference type="GO" id="GO:0042130">
    <property type="term" value="P:negative regulation of T cell proliferation"/>
    <property type="evidence" value="ECO:0007669"/>
    <property type="project" value="TreeGrafter"/>
</dbReference>
<keyword evidence="10" id="KW-0393">Immunoglobulin domain</keyword>
<evidence type="ECO:0000256" key="6">
    <source>
        <dbReference type="ARBA" id="ARBA00023136"/>
    </source>
</evidence>
<organism evidence="13 14">
    <name type="scientific">Paramormyrops kingsleyae</name>
    <dbReference type="NCBI Taxonomy" id="1676925"/>
    <lineage>
        <taxon>Eukaryota</taxon>
        <taxon>Metazoa</taxon>
        <taxon>Chordata</taxon>
        <taxon>Craniata</taxon>
        <taxon>Vertebrata</taxon>
        <taxon>Euteleostomi</taxon>
        <taxon>Actinopterygii</taxon>
        <taxon>Neopterygii</taxon>
        <taxon>Teleostei</taxon>
        <taxon>Osteoglossocephala</taxon>
        <taxon>Osteoglossomorpha</taxon>
        <taxon>Osteoglossiformes</taxon>
        <taxon>Mormyridae</taxon>
        <taxon>Paramormyrops</taxon>
    </lineage>
</organism>
<evidence type="ECO:0000256" key="10">
    <source>
        <dbReference type="ARBA" id="ARBA00023319"/>
    </source>
</evidence>
<evidence type="ECO:0000256" key="8">
    <source>
        <dbReference type="ARBA" id="ARBA00023170"/>
    </source>
</evidence>
<evidence type="ECO:0000256" key="3">
    <source>
        <dbReference type="ARBA" id="ARBA00022692"/>
    </source>
</evidence>
<proteinExistence type="predicted"/>
<evidence type="ECO:0000256" key="7">
    <source>
        <dbReference type="ARBA" id="ARBA00023157"/>
    </source>
</evidence>
<evidence type="ECO:0000256" key="11">
    <source>
        <dbReference type="SAM" id="Phobius"/>
    </source>
</evidence>
<dbReference type="InterPro" id="IPR007110">
    <property type="entry name" value="Ig-like_dom"/>
</dbReference>
<dbReference type="Gene3D" id="2.60.40.10">
    <property type="entry name" value="Immunoglobulins"/>
    <property type="match status" value="1"/>
</dbReference>
<dbReference type="GeneTree" id="ENSGT01030000234938"/>
<evidence type="ECO:0000259" key="12">
    <source>
        <dbReference type="PROSITE" id="PS50835"/>
    </source>
</evidence>
<keyword evidence="3 11" id="KW-0812">Transmembrane</keyword>
<keyword evidence="6 11" id="KW-0472">Membrane</keyword>
<reference evidence="13" key="1">
    <citation type="submission" date="2025-08" db="UniProtKB">
        <authorList>
            <consortium name="Ensembl"/>
        </authorList>
    </citation>
    <scope>IDENTIFICATION</scope>
</reference>
<evidence type="ECO:0000256" key="9">
    <source>
        <dbReference type="ARBA" id="ARBA00023180"/>
    </source>
</evidence>
<feature type="transmembrane region" description="Helical" evidence="11">
    <location>
        <begin position="120"/>
        <end position="141"/>
    </location>
</feature>
<dbReference type="Proteomes" id="UP000261540">
    <property type="component" value="Unplaced"/>
</dbReference>
<dbReference type="InterPro" id="IPR013106">
    <property type="entry name" value="Ig_V-set"/>
</dbReference>
<dbReference type="SMART" id="SM00409">
    <property type="entry name" value="IG"/>
    <property type="match status" value="1"/>
</dbReference>
<evidence type="ECO:0000256" key="2">
    <source>
        <dbReference type="ARBA" id="ARBA00022475"/>
    </source>
</evidence>
<dbReference type="FunFam" id="2.60.40.10:FF:000142">
    <property type="entry name" value="V-set domain-containing T-cell activation inhibitor 1"/>
    <property type="match status" value="1"/>
</dbReference>
<comment type="subcellular location">
    <subcellularLocation>
        <location evidence="1">Cell membrane</location>
        <topology evidence="1">Single-pass type I membrane protein</topology>
    </subcellularLocation>
</comment>
<protein>
    <recommendedName>
        <fullName evidence="12">Ig-like domain-containing protein</fullName>
    </recommendedName>
</protein>
<feature type="domain" description="Ig-like" evidence="12">
    <location>
        <begin position="31"/>
        <end position="123"/>
    </location>
</feature>
<keyword evidence="4" id="KW-0732">Signal</keyword>
<accession>A0A3B3RXX1</accession>
<keyword evidence="14" id="KW-1185">Reference proteome</keyword>
<evidence type="ECO:0000313" key="14">
    <source>
        <dbReference type="Proteomes" id="UP000261540"/>
    </source>
</evidence>
<dbReference type="GO" id="GO:0071222">
    <property type="term" value="P:cellular response to lipopolysaccharide"/>
    <property type="evidence" value="ECO:0007669"/>
    <property type="project" value="TreeGrafter"/>
</dbReference>
<keyword evidence="8" id="KW-0675">Receptor</keyword>
<dbReference type="GO" id="GO:0006955">
    <property type="term" value="P:immune response"/>
    <property type="evidence" value="ECO:0007669"/>
    <property type="project" value="TreeGrafter"/>
</dbReference>
<dbReference type="SUPFAM" id="SSF48726">
    <property type="entry name" value="Immunoglobulin"/>
    <property type="match status" value="1"/>
</dbReference>
<reference evidence="13" key="2">
    <citation type="submission" date="2025-09" db="UniProtKB">
        <authorList>
            <consortium name="Ensembl"/>
        </authorList>
    </citation>
    <scope>IDENTIFICATION</scope>
</reference>
<dbReference type="InterPro" id="IPR013783">
    <property type="entry name" value="Ig-like_fold"/>
</dbReference>
<dbReference type="InterPro" id="IPR051713">
    <property type="entry name" value="T-cell_Activation_Regulation"/>
</dbReference>
<keyword evidence="9" id="KW-0325">Glycoprotein</keyword>
<dbReference type="AlphaFoldDB" id="A0A3B3RXX1"/>
<sequence>YITFYTSLFRCFLLHGSADPLTAQLRGAVLLPCFVDRPLPLEELEVEWRRTDSDTIVHLLQGGQSRPESQGDAYKDRAHFFSQEIHKGNFSLLLEGVRTADAGVYKCVAYTEQEQNETQVVIQGVVFIICLFLLFKPFLLAKIQQQILGLRQDYVYRGRLSITRLINLTKAYFYHAPTKFTFRRGQICWFKLCLE</sequence>
<dbReference type="GO" id="GO:0009897">
    <property type="term" value="C:external side of plasma membrane"/>
    <property type="evidence" value="ECO:0007669"/>
    <property type="project" value="TreeGrafter"/>
</dbReference>
<dbReference type="PANTHER" id="PTHR25466">
    <property type="entry name" value="T-LYMPHOCYTE ACTIVATION ANTIGEN"/>
    <property type="match status" value="1"/>
</dbReference>
<dbReference type="PANTHER" id="PTHR25466:SF14">
    <property type="entry name" value="BUTYROPHILIN SUBFAMILY 2 MEMBER A2-LIKE-RELATED"/>
    <property type="match status" value="1"/>
</dbReference>
<dbReference type="STRING" id="1676925.ENSPKIP00000023314"/>
<dbReference type="GO" id="GO:0042102">
    <property type="term" value="P:positive regulation of T cell proliferation"/>
    <property type="evidence" value="ECO:0007669"/>
    <property type="project" value="TreeGrafter"/>
</dbReference>
<dbReference type="Ensembl" id="ENSPKIT00000003995.1">
    <property type="protein sequence ID" value="ENSPKIP00000023314.1"/>
    <property type="gene ID" value="ENSPKIG00000006992.1"/>
</dbReference>
<name>A0A3B3RXX1_9TELE</name>
<evidence type="ECO:0000256" key="5">
    <source>
        <dbReference type="ARBA" id="ARBA00022989"/>
    </source>
</evidence>
<dbReference type="InterPro" id="IPR003599">
    <property type="entry name" value="Ig_sub"/>
</dbReference>
<evidence type="ECO:0000256" key="4">
    <source>
        <dbReference type="ARBA" id="ARBA00022729"/>
    </source>
</evidence>